<evidence type="ECO:0000313" key="4">
    <source>
        <dbReference type="EMBL" id="HIQ97095.1"/>
    </source>
</evidence>
<feature type="domain" description="DUF7088" evidence="3">
    <location>
        <begin position="65"/>
        <end position="149"/>
    </location>
</feature>
<keyword evidence="1" id="KW-0812">Transmembrane</keyword>
<dbReference type="Proteomes" id="UP000886886">
    <property type="component" value="Unassembled WGS sequence"/>
</dbReference>
<accession>A0A9D0ZYD3</accession>
<evidence type="ECO:0000256" key="1">
    <source>
        <dbReference type="SAM" id="Phobius"/>
    </source>
</evidence>
<proteinExistence type="predicted"/>
<protein>
    <submittedName>
        <fullName evidence="4">GldG family protein</fullName>
    </submittedName>
</protein>
<keyword evidence="1" id="KW-1133">Transmembrane helix</keyword>
<gene>
    <name evidence="4" type="ORF">IAB26_11100</name>
</gene>
<dbReference type="EMBL" id="DVFT01000160">
    <property type="protein sequence ID" value="HIQ97095.1"/>
    <property type="molecule type" value="Genomic_DNA"/>
</dbReference>
<comment type="caution">
    <text evidence="4">The sequence shown here is derived from an EMBL/GenBank/DDBJ whole genome shotgun (WGS) entry which is preliminary data.</text>
</comment>
<dbReference type="AlphaFoldDB" id="A0A9D0ZYD3"/>
<dbReference type="InterPro" id="IPR019196">
    <property type="entry name" value="ABC_transp_unknown"/>
</dbReference>
<evidence type="ECO:0000259" key="3">
    <source>
        <dbReference type="Pfam" id="PF23357"/>
    </source>
</evidence>
<evidence type="ECO:0000259" key="2">
    <source>
        <dbReference type="Pfam" id="PF09822"/>
    </source>
</evidence>
<feature type="domain" description="ABC-type uncharacterised transport system" evidence="2">
    <location>
        <begin position="199"/>
        <end position="393"/>
    </location>
</feature>
<sequence>MKKFKKQFKKPNINLKSMLPRWSSKNIRNGSYSLMTAVVIIAIAVVINLVVAKLPVQYTSADLSQTKLYTIGEQTEEIVKALDSEVEIYRIVQSGNEDDVITKVLERYEGLSSNIKVEDIDPVLHPNFVSDYTDEELTDNSLIVVGSERNKVIAYEDMYETSMDYYSYSYTTTGFDGEGQITSAISYVTSDDMPVLYQLTGHQEADFTSDMTEGIEKENIELQDLNLVTEESVPEDAAGVVIFSPSTDISSEEADKLIEYLEGGGKALIVTSYTGTEMPNLQKVLNNYGIGTKEGVVLEGDANHYISGNPTYLVPNIGTSDALGDITSGSNYILMPVAQAIDKLEDKRDTITIESLLTTSDSAYIKTETQGTLEKEDGDESGAFDLGVAVTETLDEGETKLVYLTTANMFSQQVDAMVSGSNLKLMTNAVSWMCDREASVSIPSKSTQISYLTITSASGRIWGVITIGILPVAVLVIGGSIWFRRRKR</sequence>
<reference evidence="4" key="1">
    <citation type="submission" date="2020-10" db="EMBL/GenBank/DDBJ databases">
        <authorList>
            <person name="Gilroy R."/>
        </authorList>
    </citation>
    <scope>NUCLEOTIDE SEQUENCE</scope>
    <source>
        <strain evidence="4">ChiSjej3B21-11622</strain>
    </source>
</reference>
<feature type="transmembrane region" description="Helical" evidence="1">
    <location>
        <begin position="461"/>
        <end position="483"/>
    </location>
</feature>
<reference evidence="4" key="2">
    <citation type="journal article" date="2021" name="PeerJ">
        <title>Extensive microbial diversity within the chicken gut microbiome revealed by metagenomics and culture.</title>
        <authorList>
            <person name="Gilroy R."/>
            <person name="Ravi A."/>
            <person name="Getino M."/>
            <person name="Pursley I."/>
            <person name="Horton D.L."/>
            <person name="Alikhan N.F."/>
            <person name="Baker D."/>
            <person name="Gharbi K."/>
            <person name="Hall N."/>
            <person name="Watson M."/>
            <person name="Adriaenssens E.M."/>
            <person name="Foster-Nyarko E."/>
            <person name="Jarju S."/>
            <person name="Secka A."/>
            <person name="Antonio M."/>
            <person name="Oren A."/>
            <person name="Chaudhuri R.R."/>
            <person name="La Ragione R."/>
            <person name="Hildebrand F."/>
            <person name="Pallen M.J."/>
        </authorList>
    </citation>
    <scope>NUCLEOTIDE SEQUENCE</scope>
    <source>
        <strain evidence="4">ChiSjej3B21-11622</strain>
    </source>
</reference>
<name>A0A9D0ZYD3_9FIRM</name>
<evidence type="ECO:0000313" key="5">
    <source>
        <dbReference type="Proteomes" id="UP000886886"/>
    </source>
</evidence>
<keyword evidence="1" id="KW-0472">Membrane</keyword>
<dbReference type="Pfam" id="PF09822">
    <property type="entry name" value="ABC_transp_aux"/>
    <property type="match status" value="1"/>
</dbReference>
<organism evidence="4 5">
    <name type="scientific">Candidatus Limivivens merdigallinarum</name>
    <dbReference type="NCBI Taxonomy" id="2840859"/>
    <lineage>
        <taxon>Bacteria</taxon>
        <taxon>Bacillati</taxon>
        <taxon>Bacillota</taxon>
        <taxon>Clostridia</taxon>
        <taxon>Lachnospirales</taxon>
        <taxon>Lachnospiraceae</taxon>
        <taxon>Lachnospiraceae incertae sedis</taxon>
        <taxon>Candidatus Limivivens</taxon>
    </lineage>
</organism>
<dbReference type="InterPro" id="IPR055396">
    <property type="entry name" value="DUF7088"/>
</dbReference>
<dbReference type="Pfam" id="PF23357">
    <property type="entry name" value="DUF7088"/>
    <property type="match status" value="1"/>
</dbReference>